<dbReference type="GO" id="GO:0003723">
    <property type="term" value="F:RNA binding"/>
    <property type="evidence" value="ECO:0007669"/>
    <property type="project" value="InterPro"/>
</dbReference>
<dbReference type="GO" id="GO:0009451">
    <property type="term" value="P:RNA modification"/>
    <property type="evidence" value="ECO:0007669"/>
    <property type="project" value="InterPro"/>
</dbReference>
<organism evidence="1 2">
    <name type="scientific">Cucumis melo var. makuwa</name>
    <name type="common">Oriental melon</name>
    <dbReference type="NCBI Taxonomy" id="1194695"/>
    <lineage>
        <taxon>Eukaryota</taxon>
        <taxon>Viridiplantae</taxon>
        <taxon>Streptophyta</taxon>
        <taxon>Embryophyta</taxon>
        <taxon>Tracheophyta</taxon>
        <taxon>Spermatophyta</taxon>
        <taxon>Magnoliopsida</taxon>
        <taxon>eudicotyledons</taxon>
        <taxon>Gunneridae</taxon>
        <taxon>Pentapetalae</taxon>
        <taxon>rosids</taxon>
        <taxon>fabids</taxon>
        <taxon>Cucurbitales</taxon>
        <taxon>Cucurbitaceae</taxon>
        <taxon>Benincaseae</taxon>
        <taxon>Cucumis</taxon>
    </lineage>
</organism>
<accession>A0A5A7V2U5</accession>
<evidence type="ECO:0000313" key="2">
    <source>
        <dbReference type="Proteomes" id="UP000321393"/>
    </source>
</evidence>
<name>A0A5A7V2U5_CUCMM</name>
<reference evidence="1 2" key="1">
    <citation type="submission" date="2019-08" db="EMBL/GenBank/DDBJ databases">
        <title>Draft genome sequences of two oriental melons (Cucumis melo L. var makuwa).</title>
        <authorList>
            <person name="Kwon S.-Y."/>
        </authorList>
    </citation>
    <scope>NUCLEOTIDE SEQUENCE [LARGE SCALE GENOMIC DNA]</scope>
    <source>
        <strain evidence="2">cv. SW 3</strain>
        <tissue evidence="1">Leaf</tissue>
    </source>
</reference>
<evidence type="ECO:0000313" key="1">
    <source>
        <dbReference type="EMBL" id="KAA0061580.1"/>
    </source>
</evidence>
<dbReference type="Pfam" id="PF20431">
    <property type="entry name" value="E_motif"/>
    <property type="match status" value="1"/>
</dbReference>
<dbReference type="InterPro" id="IPR046960">
    <property type="entry name" value="PPR_At4g14850-like_plant"/>
</dbReference>
<dbReference type="EMBL" id="SSTE01004780">
    <property type="protein sequence ID" value="KAA0061580.1"/>
    <property type="molecule type" value="Genomic_DNA"/>
</dbReference>
<dbReference type="InterPro" id="IPR046848">
    <property type="entry name" value="E_motif"/>
</dbReference>
<gene>
    <name evidence="1" type="ORF">E6C27_scaffold41G001430</name>
</gene>
<proteinExistence type="predicted"/>
<dbReference type="AlphaFoldDB" id="A0A5A7V2U5"/>
<dbReference type="OrthoDB" id="185373at2759"/>
<dbReference type="STRING" id="1194695.A0A5A7V2U5"/>
<dbReference type="PANTHER" id="PTHR47926">
    <property type="entry name" value="PENTATRICOPEPTIDE REPEAT-CONTAINING PROTEIN"/>
    <property type="match status" value="1"/>
</dbReference>
<protein>
    <submittedName>
        <fullName evidence="1">Pentatricopeptide repeat-containing protein</fullName>
    </submittedName>
</protein>
<dbReference type="Proteomes" id="UP000321393">
    <property type="component" value="Unassembled WGS sequence"/>
</dbReference>
<sequence>MNTIAQKMFNNHGVYTQWDQSEKAIELFEMMEVENVKPNECGLVSIAGELLEQDASEEWDKTRCHLWSSWVLVVMLECRVGHITKVEELIQNLPITAYALFPAAFLELAEFIVTLRFAEKAAQQLPKFDHNDPGTYVLLSNIYSSMEKGEIYTMLDDEIRKWKEAGYIPEKSEVLFEMDEEEKETTLSLHNEKLAY</sequence>
<comment type="caution">
    <text evidence="1">The sequence shown here is derived from an EMBL/GenBank/DDBJ whole genome shotgun (WGS) entry which is preliminary data.</text>
</comment>